<organism evidence="1 2">
    <name type="scientific">Musa troglodytarum</name>
    <name type="common">fe'i banana</name>
    <dbReference type="NCBI Taxonomy" id="320322"/>
    <lineage>
        <taxon>Eukaryota</taxon>
        <taxon>Viridiplantae</taxon>
        <taxon>Streptophyta</taxon>
        <taxon>Embryophyta</taxon>
        <taxon>Tracheophyta</taxon>
        <taxon>Spermatophyta</taxon>
        <taxon>Magnoliopsida</taxon>
        <taxon>Liliopsida</taxon>
        <taxon>Zingiberales</taxon>
        <taxon>Musaceae</taxon>
        <taxon>Musa</taxon>
    </lineage>
</organism>
<evidence type="ECO:0000313" key="1">
    <source>
        <dbReference type="EMBL" id="URD74019.1"/>
    </source>
</evidence>
<keyword evidence="2" id="KW-1185">Reference proteome</keyword>
<sequence length="83" mass="9100">MCSHRASCMQHHNPALSCGIAVGMGLVPFKSQSYLVFLFSLLDSAQAKVRELQHSVNVMMNESRKLEVTPVVKPLVTCGKKAI</sequence>
<dbReference type="Proteomes" id="UP001055439">
    <property type="component" value="Chromosome 1"/>
</dbReference>
<dbReference type="EMBL" id="CP097502">
    <property type="protein sequence ID" value="URD74019.1"/>
    <property type="molecule type" value="Genomic_DNA"/>
</dbReference>
<dbReference type="OrthoDB" id="10581238at2759"/>
<accession>A0A9E7EBA1</accession>
<protein>
    <submittedName>
        <fullName evidence="1">Uncharacterized protein</fullName>
    </submittedName>
</protein>
<gene>
    <name evidence="1" type="ORF">MUK42_34060</name>
</gene>
<name>A0A9E7EBA1_9LILI</name>
<reference evidence="1" key="1">
    <citation type="submission" date="2022-05" db="EMBL/GenBank/DDBJ databases">
        <title>The Musa troglodytarum L. genome provides insights into the mechanism of non-climacteric behaviour and enrichment of carotenoids.</title>
        <authorList>
            <person name="Wang J."/>
        </authorList>
    </citation>
    <scope>NUCLEOTIDE SEQUENCE</scope>
    <source>
        <tissue evidence="1">Leaf</tissue>
    </source>
</reference>
<evidence type="ECO:0000313" key="2">
    <source>
        <dbReference type="Proteomes" id="UP001055439"/>
    </source>
</evidence>
<dbReference type="AlphaFoldDB" id="A0A9E7EBA1"/>
<proteinExistence type="predicted"/>